<dbReference type="InterPro" id="IPR017451">
    <property type="entry name" value="F-box-assoc_interact_dom"/>
</dbReference>
<dbReference type="GO" id="GO:0000151">
    <property type="term" value="C:ubiquitin ligase complex"/>
    <property type="evidence" value="ECO:0000318"/>
    <property type="project" value="GO_Central"/>
</dbReference>
<dbReference type="STRING" id="51240.A0A2I4F465"/>
<evidence type="ECO:0000313" key="3">
    <source>
        <dbReference type="RefSeq" id="XP_018826429.1"/>
    </source>
</evidence>
<dbReference type="OrthoDB" id="1916346at2759"/>
<evidence type="ECO:0000313" key="2">
    <source>
        <dbReference type="Proteomes" id="UP000235220"/>
    </source>
</evidence>
<protein>
    <submittedName>
        <fullName evidence="3">F-box protein At5g07610-like isoform X1</fullName>
    </submittedName>
</protein>
<dbReference type="KEGG" id="jre:108995335"/>
<dbReference type="RefSeq" id="XP_018826429.1">
    <property type="nucleotide sequence ID" value="XM_018970884.2"/>
</dbReference>
<organism evidence="2 3">
    <name type="scientific">Juglans regia</name>
    <name type="common">English walnut</name>
    <dbReference type="NCBI Taxonomy" id="51240"/>
    <lineage>
        <taxon>Eukaryota</taxon>
        <taxon>Viridiplantae</taxon>
        <taxon>Streptophyta</taxon>
        <taxon>Embryophyta</taxon>
        <taxon>Tracheophyta</taxon>
        <taxon>Spermatophyta</taxon>
        <taxon>Magnoliopsida</taxon>
        <taxon>eudicotyledons</taxon>
        <taxon>Gunneridae</taxon>
        <taxon>Pentapetalae</taxon>
        <taxon>rosids</taxon>
        <taxon>fabids</taxon>
        <taxon>Fagales</taxon>
        <taxon>Juglandaceae</taxon>
        <taxon>Juglans</taxon>
    </lineage>
</organism>
<dbReference type="GO" id="GO:0006355">
    <property type="term" value="P:regulation of DNA-templated transcription"/>
    <property type="evidence" value="ECO:0000318"/>
    <property type="project" value="GO_Central"/>
</dbReference>
<keyword evidence="2" id="KW-1185">Reference proteome</keyword>
<dbReference type="Pfam" id="PF07734">
    <property type="entry name" value="FBA_1"/>
    <property type="match status" value="1"/>
</dbReference>
<feature type="domain" description="F-box associated beta-propeller type 1" evidence="1">
    <location>
        <begin position="190"/>
        <end position="385"/>
    </location>
</feature>
<dbReference type="GO" id="GO:0031146">
    <property type="term" value="P:SCF-dependent proteasomal ubiquitin-dependent protein catabolic process"/>
    <property type="evidence" value="ECO:0000318"/>
    <property type="project" value="GO_Central"/>
</dbReference>
<name>A0A2I4F465_JUGRE</name>
<gene>
    <name evidence="3" type="primary">LOC108995335</name>
</gene>
<sequence length="443" mass="49930">MVLPMTSVLESGTQTVSQLQPSQAAVICHYFLLAFPWLREEPVLSKSLFLWEAVSIKSSRRLKFELLHFKERKKKLFRNLMDQGRRPNAVVANDNSKIYMDLKSIIKEHTLPFLPAKSLFRFKGVCRDWKLQISTPFFAHNQSNSFHSVSGFFCQSCSNPPTFISLDPNSYGVPDPSLQFLPEPVDIRSSSNGLLCCQGRTGDNAYYICNPATKQWKKLPKPNADHGSNPAIVLIFEPSLLNFVAEYKLICAFSSADFDNALEFEIYSSAENCWRISGEIYFGATKIKPNSGVHVNGIIYWLSKTGGIVVFDLTMERSQRLYGHKNGFYSHNHGCLGVMNEKLASVISSYNQTLTVSVLSNSYTNTMAMNSKVKAWDTKLSVNVGESPEYQGPVLYACEDVIVIQSDRGLYSFDMKTREFGRLTSEADHDIRVVGYMNSLVEI</sequence>
<dbReference type="NCBIfam" id="TIGR01640">
    <property type="entry name" value="F_box_assoc_1"/>
    <property type="match status" value="1"/>
</dbReference>
<dbReference type="Gramene" id="Jr07_03700_p1">
    <property type="protein sequence ID" value="cds.Jr07_03700_p1"/>
    <property type="gene ID" value="Jr07_03700"/>
</dbReference>
<dbReference type="AlphaFoldDB" id="A0A2I4F465"/>
<dbReference type="GO" id="GO:0004842">
    <property type="term" value="F:ubiquitin-protein transferase activity"/>
    <property type="evidence" value="ECO:0000318"/>
    <property type="project" value="GO_Central"/>
</dbReference>
<proteinExistence type="predicted"/>
<dbReference type="PANTHER" id="PTHR35546:SF100">
    <property type="entry name" value="F-BOX DOMAIN-CONTAINING PROTEIN"/>
    <property type="match status" value="1"/>
</dbReference>
<dbReference type="InterPro" id="IPR036047">
    <property type="entry name" value="F-box-like_dom_sf"/>
</dbReference>
<dbReference type="Proteomes" id="UP000235220">
    <property type="component" value="Chromosome 7"/>
</dbReference>
<dbReference type="GeneID" id="108995335"/>
<evidence type="ECO:0000259" key="1">
    <source>
        <dbReference type="Pfam" id="PF07734"/>
    </source>
</evidence>
<accession>A0A2I4F465</accession>
<dbReference type="SUPFAM" id="SSF81383">
    <property type="entry name" value="F-box domain"/>
    <property type="match status" value="1"/>
</dbReference>
<dbReference type="InterPro" id="IPR055290">
    <property type="entry name" value="At3g26010-like"/>
</dbReference>
<reference evidence="3" key="1">
    <citation type="submission" date="2025-08" db="UniProtKB">
        <authorList>
            <consortium name="RefSeq"/>
        </authorList>
    </citation>
    <scope>IDENTIFICATION</scope>
    <source>
        <tissue evidence="3">Leaves</tissue>
    </source>
</reference>
<dbReference type="PANTHER" id="PTHR35546">
    <property type="entry name" value="F-BOX PROTEIN INTERACTION DOMAIN PROTEIN-RELATED"/>
    <property type="match status" value="1"/>
</dbReference>
<dbReference type="InterPro" id="IPR006527">
    <property type="entry name" value="F-box-assoc_dom_typ1"/>
</dbReference>